<dbReference type="PANTHER" id="PTHR24104">
    <property type="entry name" value="E3 UBIQUITIN-PROTEIN LIGASE NHLRC1-RELATED"/>
    <property type="match status" value="1"/>
</dbReference>
<feature type="domain" description="BTB" evidence="4">
    <location>
        <begin position="59"/>
        <end position="131"/>
    </location>
</feature>
<dbReference type="Gene3D" id="1.25.40.420">
    <property type="match status" value="1"/>
</dbReference>
<sequence length="667" mass="72067">MESSRMPPAGRKRKRGREISAGESGAGCSAPLVDPARVRREPHGAADMLAKMWEDEELKDCCLVVQEEGCEPTELWAHRAVLVAASRPFRAMLAGSHRERGANRLVLQEVSAAPLAELLRFVYGQEVQLTAENALPLYRTADLYEVLELATLCCAFLKRSAGVGNCVALLAASDTAHCKPVALHCIDLLKRHFGQVAERASFVSLPGQLLLEVLQADDLSAPSEELVLSAVLSWLDADPQGRLGMLPQLGAEIRWPFVPPARLARLEVERSELLDAFPGLACLLREAYRFQALQASNATGELRALLSPRTTRRRSQLCDFKRLRFHAAIGSKGNASGDFQLPGIFNSGDLNCLRRLELPLGDFNCPEGVALSSDGEPAAAADLRPRCELVVVADSLNHRVQLFSRDGTFLHAFGRKGRSAGEFDMPGGVAVGTGNGRVQLFERDGTFVRTVSRDGSEPGCLKEPTGVAVTRSGLIVVADYQNHRVQLFDIAGRLAPPLRPSQAARNLVRAFGRRGSGDGEFCHPSGLAITRSGEIIVADYQNDRIQFFNEDGQFLRCLGSHGAKAGSFDRPFDVAVSPVEGHILVTDYENHRVQVFTEGGAFVHEFGRHGDGEGMFDSPGGIAVSSDGLVCVTDCGNGRFQMFDCNPDGRVASGRAGCSSSKPAEPN</sequence>
<dbReference type="InterPro" id="IPR050952">
    <property type="entry name" value="TRIM-NHL_E3_ligases"/>
</dbReference>
<dbReference type="GO" id="GO:0000209">
    <property type="term" value="P:protein polyubiquitination"/>
    <property type="evidence" value="ECO:0007669"/>
    <property type="project" value="TreeGrafter"/>
</dbReference>
<proteinExistence type="predicted"/>
<dbReference type="eggNOG" id="KOG4441">
    <property type="taxonomic scope" value="Eukaryota"/>
</dbReference>
<feature type="region of interest" description="Disordered" evidence="3">
    <location>
        <begin position="1"/>
        <end position="34"/>
    </location>
</feature>
<dbReference type="InterPro" id="IPR000210">
    <property type="entry name" value="BTB/POZ_dom"/>
</dbReference>
<dbReference type="Gene3D" id="3.30.710.10">
    <property type="entry name" value="Potassium Channel Kv1.1, Chain A"/>
    <property type="match status" value="1"/>
</dbReference>
<dbReference type="InterPro" id="IPR001258">
    <property type="entry name" value="NHL_repeat"/>
</dbReference>
<evidence type="ECO:0000256" key="1">
    <source>
        <dbReference type="ARBA" id="ARBA00022737"/>
    </source>
</evidence>
<feature type="repeat" description="NHL" evidence="2">
    <location>
        <begin position="511"/>
        <end position="551"/>
    </location>
</feature>
<dbReference type="KEGG" id="ehx:EMIHUDRAFT_456343"/>
<dbReference type="EnsemblProtists" id="EOD31396">
    <property type="protein sequence ID" value="EOD31396"/>
    <property type="gene ID" value="EMIHUDRAFT_456343"/>
</dbReference>
<dbReference type="eggNOG" id="KOG2177">
    <property type="taxonomic scope" value="Eukaryota"/>
</dbReference>
<dbReference type="CDD" id="cd18186">
    <property type="entry name" value="BTB_POZ_ZBTB_KLHL-like"/>
    <property type="match status" value="1"/>
</dbReference>
<dbReference type="PANTHER" id="PTHR24104:SF48">
    <property type="entry name" value="PROTEIN WECH"/>
    <property type="match status" value="1"/>
</dbReference>
<dbReference type="STRING" id="2903.R1F7R2"/>
<dbReference type="CDD" id="cd18474">
    <property type="entry name" value="BACK_KLHL35"/>
    <property type="match status" value="1"/>
</dbReference>
<dbReference type="InterPro" id="IPR011705">
    <property type="entry name" value="BACK"/>
</dbReference>
<dbReference type="SMART" id="SM00875">
    <property type="entry name" value="BACK"/>
    <property type="match status" value="1"/>
</dbReference>
<feature type="repeat" description="NHL" evidence="2">
    <location>
        <begin position="555"/>
        <end position="599"/>
    </location>
</feature>
<feature type="repeat" description="NHL" evidence="2">
    <location>
        <begin position="603"/>
        <end position="646"/>
    </location>
</feature>
<dbReference type="HOGENOM" id="CLU_411877_0_0_1"/>
<dbReference type="Gene3D" id="2.120.10.30">
    <property type="entry name" value="TolB, C-terminal domain"/>
    <property type="match status" value="3"/>
</dbReference>
<dbReference type="Proteomes" id="UP000013827">
    <property type="component" value="Unassembled WGS sequence"/>
</dbReference>
<evidence type="ECO:0000256" key="2">
    <source>
        <dbReference type="PROSITE-ProRule" id="PRU00504"/>
    </source>
</evidence>
<name>A0A0D3K6L1_EMIH1</name>
<keyword evidence="6" id="KW-1185">Reference proteome</keyword>
<dbReference type="SUPFAM" id="SSF101898">
    <property type="entry name" value="NHL repeat"/>
    <property type="match status" value="1"/>
</dbReference>
<dbReference type="PROSITE" id="PS51125">
    <property type="entry name" value="NHL"/>
    <property type="match status" value="4"/>
</dbReference>
<dbReference type="Pfam" id="PF00651">
    <property type="entry name" value="BTB"/>
    <property type="match status" value="1"/>
</dbReference>
<dbReference type="InterPro" id="IPR011042">
    <property type="entry name" value="6-blade_b-propeller_TolB-like"/>
</dbReference>
<reference evidence="5" key="2">
    <citation type="submission" date="2024-10" db="UniProtKB">
        <authorList>
            <consortium name="EnsemblProtists"/>
        </authorList>
    </citation>
    <scope>IDENTIFICATION</scope>
</reference>
<dbReference type="PaxDb" id="2903-EOD31396"/>
<feature type="repeat" description="NHL" evidence="2">
    <location>
        <begin position="455"/>
        <end position="491"/>
    </location>
</feature>
<dbReference type="GO" id="GO:0061630">
    <property type="term" value="F:ubiquitin protein ligase activity"/>
    <property type="evidence" value="ECO:0007669"/>
    <property type="project" value="TreeGrafter"/>
</dbReference>
<keyword evidence="1" id="KW-0677">Repeat</keyword>
<reference evidence="6" key="1">
    <citation type="journal article" date="2013" name="Nature">
        <title>Pan genome of the phytoplankton Emiliania underpins its global distribution.</title>
        <authorList>
            <person name="Read B.A."/>
            <person name="Kegel J."/>
            <person name="Klute M.J."/>
            <person name="Kuo A."/>
            <person name="Lefebvre S.C."/>
            <person name="Maumus F."/>
            <person name="Mayer C."/>
            <person name="Miller J."/>
            <person name="Monier A."/>
            <person name="Salamov A."/>
            <person name="Young J."/>
            <person name="Aguilar M."/>
            <person name="Claverie J.M."/>
            <person name="Frickenhaus S."/>
            <person name="Gonzalez K."/>
            <person name="Herman E.K."/>
            <person name="Lin Y.C."/>
            <person name="Napier J."/>
            <person name="Ogata H."/>
            <person name="Sarno A.F."/>
            <person name="Shmutz J."/>
            <person name="Schroeder D."/>
            <person name="de Vargas C."/>
            <person name="Verret F."/>
            <person name="von Dassow P."/>
            <person name="Valentin K."/>
            <person name="Van de Peer Y."/>
            <person name="Wheeler G."/>
            <person name="Dacks J.B."/>
            <person name="Delwiche C.F."/>
            <person name="Dyhrman S.T."/>
            <person name="Glockner G."/>
            <person name="John U."/>
            <person name="Richards T."/>
            <person name="Worden A.Z."/>
            <person name="Zhang X."/>
            <person name="Grigoriev I.V."/>
            <person name="Allen A.E."/>
            <person name="Bidle K."/>
            <person name="Borodovsky M."/>
            <person name="Bowler C."/>
            <person name="Brownlee C."/>
            <person name="Cock J.M."/>
            <person name="Elias M."/>
            <person name="Gladyshev V.N."/>
            <person name="Groth M."/>
            <person name="Guda C."/>
            <person name="Hadaegh A."/>
            <person name="Iglesias-Rodriguez M.D."/>
            <person name="Jenkins J."/>
            <person name="Jones B.M."/>
            <person name="Lawson T."/>
            <person name="Leese F."/>
            <person name="Lindquist E."/>
            <person name="Lobanov A."/>
            <person name="Lomsadze A."/>
            <person name="Malik S.B."/>
            <person name="Marsh M.E."/>
            <person name="Mackinder L."/>
            <person name="Mock T."/>
            <person name="Mueller-Roeber B."/>
            <person name="Pagarete A."/>
            <person name="Parker M."/>
            <person name="Probert I."/>
            <person name="Quesneville H."/>
            <person name="Raines C."/>
            <person name="Rensing S.A."/>
            <person name="Riano-Pachon D.M."/>
            <person name="Richier S."/>
            <person name="Rokitta S."/>
            <person name="Shiraiwa Y."/>
            <person name="Soanes D.M."/>
            <person name="van der Giezen M."/>
            <person name="Wahlund T.M."/>
            <person name="Williams B."/>
            <person name="Wilson W."/>
            <person name="Wolfe G."/>
            <person name="Wurch L.L."/>
        </authorList>
    </citation>
    <scope>NUCLEOTIDE SEQUENCE</scope>
</reference>
<dbReference type="SUPFAM" id="SSF54695">
    <property type="entry name" value="POZ domain"/>
    <property type="match status" value="1"/>
</dbReference>
<dbReference type="InterPro" id="IPR011333">
    <property type="entry name" value="SKP1/BTB/POZ_sf"/>
</dbReference>
<protein>
    <recommendedName>
        <fullName evidence="4">BTB domain-containing protein</fullName>
    </recommendedName>
</protein>
<evidence type="ECO:0000256" key="3">
    <source>
        <dbReference type="SAM" id="MobiDB-lite"/>
    </source>
</evidence>
<dbReference type="RefSeq" id="XP_005783825.1">
    <property type="nucleotide sequence ID" value="XM_005783768.1"/>
</dbReference>
<dbReference type="Pfam" id="PF01436">
    <property type="entry name" value="NHL"/>
    <property type="match status" value="4"/>
</dbReference>
<dbReference type="Pfam" id="PF07707">
    <property type="entry name" value="BACK"/>
    <property type="match status" value="1"/>
</dbReference>
<dbReference type="GeneID" id="17276670"/>
<evidence type="ECO:0000259" key="4">
    <source>
        <dbReference type="PROSITE" id="PS50097"/>
    </source>
</evidence>
<dbReference type="OMA" id="CEPTELW"/>
<dbReference type="PROSITE" id="PS50097">
    <property type="entry name" value="BTB"/>
    <property type="match status" value="1"/>
</dbReference>
<dbReference type="CDD" id="cd05819">
    <property type="entry name" value="NHL"/>
    <property type="match status" value="1"/>
</dbReference>
<dbReference type="AlphaFoldDB" id="A0A0D3K6L1"/>
<dbReference type="SMART" id="SM00225">
    <property type="entry name" value="BTB"/>
    <property type="match status" value="1"/>
</dbReference>
<accession>A0A0D3K6L1</accession>
<organism evidence="5 6">
    <name type="scientific">Emiliania huxleyi (strain CCMP1516)</name>
    <dbReference type="NCBI Taxonomy" id="280463"/>
    <lineage>
        <taxon>Eukaryota</taxon>
        <taxon>Haptista</taxon>
        <taxon>Haptophyta</taxon>
        <taxon>Prymnesiophyceae</taxon>
        <taxon>Isochrysidales</taxon>
        <taxon>Noelaerhabdaceae</taxon>
        <taxon>Emiliania</taxon>
    </lineage>
</organism>
<evidence type="ECO:0000313" key="5">
    <source>
        <dbReference type="EnsemblProtists" id="EOD31396"/>
    </source>
</evidence>
<evidence type="ECO:0000313" key="6">
    <source>
        <dbReference type="Proteomes" id="UP000013827"/>
    </source>
</evidence>
<dbReference type="GO" id="GO:0043161">
    <property type="term" value="P:proteasome-mediated ubiquitin-dependent protein catabolic process"/>
    <property type="evidence" value="ECO:0007669"/>
    <property type="project" value="TreeGrafter"/>
</dbReference>